<proteinExistence type="predicted"/>
<dbReference type="InterPro" id="IPR021833">
    <property type="entry name" value="DUF3425"/>
</dbReference>
<evidence type="ECO:0000256" key="1">
    <source>
        <dbReference type="SAM" id="MobiDB-lite"/>
    </source>
</evidence>
<dbReference type="Pfam" id="PF11905">
    <property type="entry name" value="DUF3425"/>
    <property type="match status" value="1"/>
</dbReference>
<feature type="compositionally biased region" description="Basic and acidic residues" evidence="1">
    <location>
        <begin position="29"/>
        <end position="38"/>
    </location>
</feature>
<gene>
    <name evidence="2" type="ORF">A1O9_07211</name>
</gene>
<dbReference type="PANTHER" id="PTHR37012:SF7">
    <property type="entry name" value="B-ZIP TRANSCRIPTION FACTOR (EUROFUNG)-RELATED"/>
    <property type="match status" value="1"/>
</dbReference>
<dbReference type="HOGENOM" id="CLU_044736_0_0_1"/>
<dbReference type="OrthoDB" id="5086080at2759"/>
<dbReference type="EMBL" id="AMGV01000005">
    <property type="protein sequence ID" value="KEF57021.1"/>
    <property type="molecule type" value="Genomic_DNA"/>
</dbReference>
<dbReference type="GeneID" id="25282125"/>
<dbReference type="Proteomes" id="UP000027920">
    <property type="component" value="Unassembled WGS sequence"/>
</dbReference>
<feature type="region of interest" description="Disordered" evidence="1">
    <location>
        <begin position="1"/>
        <end position="38"/>
    </location>
</feature>
<feature type="compositionally biased region" description="Basic residues" evidence="1">
    <location>
        <begin position="19"/>
        <end position="28"/>
    </location>
</feature>
<evidence type="ECO:0008006" key="4">
    <source>
        <dbReference type="Google" id="ProtNLM"/>
    </source>
</evidence>
<dbReference type="RefSeq" id="XP_013259611.1">
    <property type="nucleotide sequence ID" value="XM_013404157.1"/>
</dbReference>
<protein>
    <recommendedName>
        <fullName evidence="4">BZIP domain-containing protein</fullName>
    </recommendedName>
</protein>
<reference evidence="2 3" key="1">
    <citation type="submission" date="2013-03" db="EMBL/GenBank/DDBJ databases">
        <title>The Genome Sequence of Exophiala aquamarina CBS 119918.</title>
        <authorList>
            <consortium name="The Broad Institute Genomics Platform"/>
            <person name="Cuomo C."/>
            <person name="de Hoog S."/>
            <person name="Gorbushina A."/>
            <person name="Walker B."/>
            <person name="Young S.K."/>
            <person name="Zeng Q."/>
            <person name="Gargeya S."/>
            <person name="Fitzgerald M."/>
            <person name="Haas B."/>
            <person name="Abouelleil A."/>
            <person name="Allen A.W."/>
            <person name="Alvarado L."/>
            <person name="Arachchi H.M."/>
            <person name="Berlin A.M."/>
            <person name="Chapman S.B."/>
            <person name="Gainer-Dewar J."/>
            <person name="Goldberg J."/>
            <person name="Griggs A."/>
            <person name="Gujja S."/>
            <person name="Hansen M."/>
            <person name="Howarth C."/>
            <person name="Imamovic A."/>
            <person name="Ireland A."/>
            <person name="Larimer J."/>
            <person name="McCowan C."/>
            <person name="Murphy C."/>
            <person name="Pearson M."/>
            <person name="Poon T.W."/>
            <person name="Priest M."/>
            <person name="Roberts A."/>
            <person name="Saif S."/>
            <person name="Shea T."/>
            <person name="Sisk P."/>
            <person name="Sykes S."/>
            <person name="Wortman J."/>
            <person name="Nusbaum C."/>
            <person name="Birren B."/>
        </authorList>
    </citation>
    <scope>NUCLEOTIDE SEQUENCE [LARGE SCALE GENOMIC DNA]</scope>
    <source>
        <strain evidence="2 3">CBS 119918</strain>
    </source>
</reference>
<feature type="region of interest" description="Disordered" evidence="1">
    <location>
        <begin position="428"/>
        <end position="449"/>
    </location>
</feature>
<dbReference type="AlphaFoldDB" id="A0A072PAW8"/>
<organism evidence="2 3">
    <name type="scientific">Exophiala aquamarina CBS 119918</name>
    <dbReference type="NCBI Taxonomy" id="1182545"/>
    <lineage>
        <taxon>Eukaryota</taxon>
        <taxon>Fungi</taxon>
        <taxon>Dikarya</taxon>
        <taxon>Ascomycota</taxon>
        <taxon>Pezizomycotina</taxon>
        <taxon>Eurotiomycetes</taxon>
        <taxon>Chaetothyriomycetidae</taxon>
        <taxon>Chaetothyriales</taxon>
        <taxon>Herpotrichiellaceae</taxon>
        <taxon>Exophiala</taxon>
    </lineage>
</organism>
<dbReference type="PANTHER" id="PTHR37012">
    <property type="entry name" value="B-ZIP TRANSCRIPTION FACTOR (EUROFUNG)-RELATED"/>
    <property type="match status" value="1"/>
</dbReference>
<dbReference type="VEuPathDB" id="FungiDB:A1O9_07211"/>
<name>A0A072PAW8_9EURO</name>
<keyword evidence="3" id="KW-1185">Reference proteome</keyword>
<accession>A0A072PAW8</accession>
<comment type="caution">
    <text evidence="2">The sequence shown here is derived from an EMBL/GenBank/DDBJ whole genome shotgun (WGS) entry which is preliminary data.</text>
</comment>
<evidence type="ECO:0000313" key="3">
    <source>
        <dbReference type="Proteomes" id="UP000027920"/>
    </source>
</evidence>
<sequence length="481" mass="54012">MDSPPPDPSSSGQWASGRKLTKSQREKKRAIDRERVRQRREQYAERIVTLEAKLAEVTAELEDLKRSRVIESSGTLSTNAQCGALIPRDVSGMLNDVSWMDTTLGIPAVTSNTLPVYSMGAIGSFEPYVEDDTHMLPNSTQLILPNESAALQVSTSEIAPLDPYLEGANSLDRSQKSDCQRILGRSVQKARSLSAADVCIDTARNDDVLIRGIMHGWDHLKARYEFFCPLWAALEDLDNRIFRRAGAMTRLPVLRMVHSLLLCLVKANSISNLPSWYRPRKAQYQVDHPLCADLLPWPKLRERAVLSSSLTQTNKFWTELVYSFRFGFPHDKTIHEAISLDNTTDRWSFSGLFLNHILEIRVWHIDQDFFHNWPETYGDIVPAPEIGRSLAFTSGCGSPQEFLWRAAGSGARIAGDGFRPPHHYHNHLLPLPVREGDDGKRSNTGAEDDNSWEVLSWRMPVPVSVADVPHAGSMPTVFVDS</sequence>
<evidence type="ECO:0000313" key="2">
    <source>
        <dbReference type="EMBL" id="KEF57021.1"/>
    </source>
</evidence>